<gene>
    <name evidence="1" type="ORF">PhaeoP88_04529</name>
</gene>
<dbReference type="GeneID" id="31848595"/>
<dbReference type="Pfam" id="PF12686">
    <property type="entry name" value="DUF3800"/>
    <property type="match status" value="1"/>
</dbReference>
<keyword evidence="1" id="KW-0614">Plasmid</keyword>
<dbReference type="AlphaFoldDB" id="A0A2I7KGY9"/>
<evidence type="ECO:0000313" key="2">
    <source>
        <dbReference type="Proteomes" id="UP000236447"/>
    </source>
</evidence>
<proteinExistence type="predicted"/>
<reference evidence="1 2" key="1">
    <citation type="journal article" date="2017" name="Front. Microbiol.">
        <title>Phaeobacter piscinae sp. nov., a species of the Roseobacter group and potential aquaculture probiont.</title>
        <authorList>
            <person name="Sonnenschein E.C."/>
            <person name="Phippen C.B.W."/>
            <person name="Nielsen K.F."/>
            <person name="Mateiu R.V."/>
            <person name="Melchiorsen J."/>
            <person name="Gram L."/>
            <person name="Overmann J."/>
            <person name="Freese H.M."/>
        </authorList>
    </citation>
    <scope>NUCLEOTIDE SEQUENCE [LARGE SCALE GENOMIC DNA]</scope>
    <source>
        <strain evidence="1 2">P88</strain>
        <plasmid evidence="2">pp88_e</plasmid>
    </source>
</reference>
<evidence type="ECO:0008006" key="3">
    <source>
        <dbReference type="Google" id="ProtNLM"/>
    </source>
</evidence>
<reference evidence="1 2" key="2">
    <citation type="journal article" date="2017" name="Genome Biol. Evol.">
        <title>Trajectories and Drivers of Genome Evolution in Surface-Associated Marine Phaeobacter.</title>
        <authorList>
            <person name="Freese H.M."/>
            <person name="Sikorski J."/>
            <person name="Bunk B."/>
            <person name="Scheuner C."/>
            <person name="Meier-Kolthoff J.P."/>
            <person name="Sproer C."/>
            <person name="Gram L."/>
            <person name="Overmann J."/>
        </authorList>
    </citation>
    <scope>NUCLEOTIDE SEQUENCE [LARGE SCALE GENOMIC DNA]</scope>
    <source>
        <strain evidence="1 2">P88</strain>
        <plasmid evidence="2">pp88_e</plasmid>
    </source>
</reference>
<name>A0A2I7KGY9_9RHOB</name>
<dbReference type="InterPro" id="IPR024524">
    <property type="entry name" value="DUF3800"/>
</dbReference>
<organism evidence="1 2">
    <name type="scientific">Phaeobacter inhibens</name>
    <dbReference type="NCBI Taxonomy" id="221822"/>
    <lineage>
        <taxon>Bacteria</taxon>
        <taxon>Pseudomonadati</taxon>
        <taxon>Pseudomonadota</taxon>
        <taxon>Alphaproteobacteria</taxon>
        <taxon>Rhodobacterales</taxon>
        <taxon>Roseobacteraceae</taxon>
        <taxon>Phaeobacter</taxon>
    </lineage>
</organism>
<dbReference type="EMBL" id="CP010730">
    <property type="protein sequence ID" value="AUR01841.1"/>
    <property type="molecule type" value="Genomic_DNA"/>
</dbReference>
<sequence>MDFRKIGDLTLSWTLFIDESGQDMRQSPYEVLAGVAVEDRNLWRLIQRLSDLQDEIFGMRLFAVYQNEAKAQKLLKTKVFKHAAQMDPIEPARRRELAREILEDGTNVSRERLTALAQAKIAYCEAALATCLEFDVEAFASIVPKSAPRPRGTLLRKDYAYLFERFFYFLNSKPDDPMGYIVFDELDKSASHILLTQVAEYFLKTSKGRTRSRLIIPEPFFVHSDLTTMVQVVDLVAYIISWGVRLRYMDEPAREELSDLAGAVMRLRFIQRLPSGHANYGFKVIPDLRPQVEK</sequence>
<protein>
    <recommendedName>
        <fullName evidence="3">DUF3800 domain-containing protein</fullName>
    </recommendedName>
</protein>
<dbReference type="RefSeq" id="WP_024099596.1">
    <property type="nucleotide sequence ID" value="NZ_CP010730.1"/>
</dbReference>
<evidence type="ECO:0000313" key="1">
    <source>
        <dbReference type="EMBL" id="AUR01841.1"/>
    </source>
</evidence>
<geneLocation type="plasmid" evidence="2">
    <name>pp88_e</name>
</geneLocation>
<accession>A0A2I7KGY9</accession>
<dbReference type="Proteomes" id="UP000236447">
    <property type="component" value="Plasmid pP88_e"/>
</dbReference>